<feature type="transmembrane region" description="Helical" evidence="2">
    <location>
        <begin position="261"/>
        <end position="284"/>
    </location>
</feature>
<evidence type="ECO:0000256" key="1">
    <source>
        <dbReference type="SAM" id="MobiDB-lite"/>
    </source>
</evidence>
<dbReference type="EMBL" id="JARKIF010000037">
    <property type="protein sequence ID" value="KAJ7609874.1"/>
    <property type="molecule type" value="Genomic_DNA"/>
</dbReference>
<keyword evidence="5" id="KW-1185">Reference proteome</keyword>
<sequence>MKSSAGGLEAGIPPSHPSQKVSLLRRLGSTASRLLGRTRRTASWHSGPWSQFKNGLKSSTVETETPYSEADNEESCAKLWSIYVEEAERYDSALVESWRADMEGILIFSGLFSASLTAFLVESYKTLRPDSGDLTVSILSQISLQLAGEPVVLRSTSQFTPTAASLLCNTLWFISLSLSLICALLATLVEQWAREFMHKTEIRPSPVRRAKIFAFLYFGLKQFHMHTVVDTIPSLLHGALLLFFAGLVAFLVPINHLIMYFIAGALLVFVLLYSSITVLPVLYLHCPYRTPLSTLLWSMVQKPLAILRKPTFTPPNTVAMAEAVVDSALQDTKERDQHALQWTLESLTDDVELLPFVEAIPSIIYGPHGFRLVNDYLLHPMLGTTDVPSPLVTRICNLVLGAQTLPADDPLAPRRRVAGLKALWALCMMPRAREHLFETRLLPKGRWLDESLDGTCYAAAILAIQYHQYGWGHHLLTTLRGLLTTDPNSPCFRNDVLPTVMQRLHLVVAYEDVFLSRPGTTALEGSRNIHSPSFGAWRELESLVTEIGDFLPDGRQLSNILRAVNALALSYDWASTCVDCIGRFLQDGFAAVERREQVFEPNSTCTTILREIGSHHSVIVHDAGLSIAFPSALHTFPFAWNISHPLDDLARVSFSLLSLLGYKGHLRPAALVKYLVERKNVLAIDYALSSCDLHALASSFGDYLFDNSNKVGGPSATRTVHAVTVVAECLRNSEAIKFVNNLLAGRTADSIEFSSIRAIHHFRHISQIEEELRAIHQWPPSTILSRLQEICREELFIPYSPRLLPADDTIAPLFTQSLLNILSEIYLSSLTTLLCTTTPTSPKPPMSWLSTTFVAINWAAVPAHIQYDLFEAILAYCRTFLAPQRTQFREHSDSLASFDESLWTAGIFRSQKDIQLYGYEYNVRGIELPCLRMLLEALELYRVVVGEGDTTALLFTLRKEIAEQEN</sequence>
<keyword evidence="2" id="KW-0812">Transmembrane</keyword>
<feature type="domain" description="DUF6535" evidence="3">
    <location>
        <begin position="80"/>
        <end position="252"/>
    </location>
</feature>
<feature type="transmembrane region" description="Helical" evidence="2">
    <location>
        <begin position="235"/>
        <end position="254"/>
    </location>
</feature>
<feature type="region of interest" description="Disordered" evidence="1">
    <location>
        <begin position="1"/>
        <end position="20"/>
    </location>
</feature>
<protein>
    <recommendedName>
        <fullName evidence="3">DUF6535 domain-containing protein</fullName>
    </recommendedName>
</protein>
<organism evidence="4 5">
    <name type="scientific">Roridomyces roridus</name>
    <dbReference type="NCBI Taxonomy" id="1738132"/>
    <lineage>
        <taxon>Eukaryota</taxon>
        <taxon>Fungi</taxon>
        <taxon>Dikarya</taxon>
        <taxon>Basidiomycota</taxon>
        <taxon>Agaricomycotina</taxon>
        <taxon>Agaricomycetes</taxon>
        <taxon>Agaricomycetidae</taxon>
        <taxon>Agaricales</taxon>
        <taxon>Marasmiineae</taxon>
        <taxon>Mycenaceae</taxon>
        <taxon>Roridomyces</taxon>
    </lineage>
</organism>
<evidence type="ECO:0000313" key="5">
    <source>
        <dbReference type="Proteomes" id="UP001221142"/>
    </source>
</evidence>
<gene>
    <name evidence="4" type="ORF">FB45DRAFT_1010133</name>
</gene>
<evidence type="ECO:0000313" key="4">
    <source>
        <dbReference type="EMBL" id="KAJ7609874.1"/>
    </source>
</evidence>
<evidence type="ECO:0000256" key="2">
    <source>
        <dbReference type="SAM" id="Phobius"/>
    </source>
</evidence>
<feature type="transmembrane region" description="Helical" evidence="2">
    <location>
        <begin position="171"/>
        <end position="189"/>
    </location>
</feature>
<dbReference type="InterPro" id="IPR045338">
    <property type="entry name" value="DUF6535"/>
</dbReference>
<keyword evidence="2" id="KW-0472">Membrane</keyword>
<evidence type="ECO:0000259" key="3">
    <source>
        <dbReference type="Pfam" id="PF20153"/>
    </source>
</evidence>
<name>A0AAD7F935_9AGAR</name>
<keyword evidence="2" id="KW-1133">Transmembrane helix</keyword>
<dbReference type="AlphaFoldDB" id="A0AAD7F935"/>
<accession>A0AAD7F935</accession>
<comment type="caution">
    <text evidence="4">The sequence shown here is derived from an EMBL/GenBank/DDBJ whole genome shotgun (WGS) entry which is preliminary data.</text>
</comment>
<proteinExistence type="predicted"/>
<reference evidence="4" key="1">
    <citation type="submission" date="2023-03" db="EMBL/GenBank/DDBJ databases">
        <title>Massive genome expansion in bonnet fungi (Mycena s.s.) driven by repeated elements and novel gene families across ecological guilds.</title>
        <authorList>
            <consortium name="Lawrence Berkeley National Laboratory"/>
            <person name="Harder C.B."/>
            <person name="Miyauchi S."/>
            <person name="Viragh M."/>
            <person name="Kuo A."/>
            <person name="Thoen E."/>
            <person name="Andreopoulos B."/>
            <person name="Lu D."/>
            <person name="Skrede I."/>
            <person name="Drula E."/>
            <person name="Henrissat B."/>
            <person name="Morin E."/>
            <person name="Kohler A."/>
            <person name="Barry K."/>
            <person name="LaButti K."/>
            <person name="Morin E."/>
            <person name="Salamov A."/>
            <person name="Lipzen A."/>
            <person name="Mereny Z."/>
            <person name="Hegedus B."/>
            <person name="Baldrian P."/>
            <person name="Stursova M."/>
            <person name="Weitz H."/>
            <person name="Taylor A."/>
            <person name="Grigoriev I.V."/>
            <person name="Nagy L.G."/>
            <person name="Martin F."/>
            <person name="Kauserud H."/>
        </authorList>
    </citation>
    <scope>NUCLEOTIDE SEQUENCE</scope>
    <source>
        <strain evidence="4">9284</strain>
    </source>
</reference>
<dbReference type="Proteomes" id="UP001221142">
    <property type="component" value="Unassembled WGS sequence"/>
</dbReference>
<dbReference type="Pfam" id="PF20153">
    <property type="entry name" value="DUF6535"/>
    <property type="match status" value="1"/>
</dbReference>